<feature type="region of interest" description="Disordered" evidence="5">
    <location>
        <begin position="45"/>
        <end position="90"/>
    </location>
</feature>
<feature type="compositionally biased region" description="Polar residues" evidence="5">
    <location>
        <begin position="1"/>
        <end position="22"/>
    </location>
</feature>
<evidence type="ECO:0000313" key="6">
    <source>
        <dbReference type="EMBL" id="PWN36632.1"/>
    </source>
</evidence>
<sequence length="137" mass="15378">MGLFGSSSNSTTPPEQTIPTRSARQECWNSRDAYYACLTSNNIIVPPGTDMADGRAPGGGLKQTNEDKQREKEKQQKLQQDRQSDPCNKERDLYEGHCAKSWIDYFNKRRVLEERQRLMYAQGKAPLGSGPAPGNRA</sequence>
<reference evidence="6 7" key="1">
    <citation type="journal article" date="2018" name="Mol. Biol. Evol.">
        <title>Broad Genomic Sampling Reveals a Smut Pathogenic Ancestry of the Fungal Clade Ustilaginomycotina.</title>
        <authorList>
            <person name="Kijpornyongpan T."/>
            <person name="Mondo S.J."/>
            <person name="Barry K."/>
            <person name="Sandor L."/>
            <person name="Lee J."/>
            <person name="Lipzen A."/>
            <person name="Pangilinan J."/>
            <person name="LaButti K."/>
            <person name="Hainaut M."/>
            <person name="Henrissat B."/>
            <person name="Grigoriev I.V."/>
            <person name="Spatafora J.W."/>
            <person name="Aime M.C."/>
        </authorList>
    </citation>
    <scope>NUCLEOTIDE SEQUENCE [LARGE SCALE GENOMIC DNA]</scope>
    <source>
        <strain evidence="6 7">MCA 3882</strain>
    </source>
</reference>
<organism evidence="6 7">
    <name type="scientific">Meira miltonrushii</name>
    <dbReference type="NCBI Taxonomy" id="1280837"/>
    <lineage>
        <taxon>Eukaryota</taxon>
        <taxon>Fungi</taxon>
        <taxon>Dikarya</taxon>
        <taxon>Basidiomycota</taxon>
        <taxon>Ustilaginomycotina</taxon>
        <taxon>Exobasidiomycetes</taxon>
        <taxon>Exobasidiales</taxon>
        <taxon>Brachybasidiaceae</taxon>
        <taxon>Meira</taxon>
    </lineage>
</organism>
<evidence type="ECO:0000256" key="5">
    <source>
        <dbReference type="SAM" id="MobiDB-lite"/>
    </source>
</evidence>
<feature type="region of interest" description="Disordered" evidence="5">
    <location>
        <begin position="1"/>
        <end position="24"/>
    </location>
</feature>
<dbReference type="InterPro" id="IPR048281">
    <property type="entry name" value="COA6_fun"/>
</dbReference>
<dbReference type="AlphaFoldDB" id="A0A316VGC0"/>
<feature type="compositionally biased region" description="Basic and acidic residues" evidence="5">
    <location>
        <begin position="64"/>
        <end position="90"/>
    </location>
</feature>
<evidence type="ECO:0000313" key="7">
    <source>
        <dbReference type="Proteomes" id="UP000245771"/>
    </source>
</evidence>
<name>A0A316VGC0_9BASI</name>
<gene>
    <name evidence="6" type="ORF">FA14DRAFT_186830</name>
</gene>
<dbReference type="InterPro" id="IPR048280">
    <property type="entry name" value="COX6B-like"/>
</dbReference>
<dbReference type="Pfam" id="PF02297">
    <property type="entry name" value="COX6B"/>
    <property type="match status" value="1"/>
</dbReference>
<comment type="subcellular location">
    <subcellularLocation>
        <location evidence="1">Mitochondrion</location>
    </subcellularLocation>
</comment>
<keyword evidence="7" id="KW-1185">Reference proteome</keyword>
<dbReference type="PANTHER" id="PTHR47677">
    <property type="entry name" value="CYTOCHROME C OXIDASE ASSEMBLY FACTOR 6"/>
    <property type="match status" value="1"/>
</dbReference>
<keyword evidence="3" id="KW-0496">Mitochondrion</keyword>
<dbReference type="OrthoDB" id="5545577at2759"/>
<dbReference type="Proteomes" id="UP000245771">
    <property type="component" value="Unassembled WGS sequence"/>
</dbReference>
<dbReference type="InterPro" id="IPR036549">
    <property type="entry name" value="CX6/COA6-like_sf"/>
</dbReference>
<dbReference type="PANTHER" id="PTHR47677:SF1">
    <property type="entry name" value="CYTOCHROME C OXIDASE ASSEMBLY FACTOR 6"/>
    <property type="match status" value="1"/>
</dbReference>
<accession>A0A316VGC0</accession>
<evidence type="ECO:0000256" key="4">
    <source>
        <dbReference type="ARBA" id="ARBA00023157"/>
    </source>
</evidence>
<dbReference type="Gene3D" id="1.10.10.140">
    <property type="entry name" value="Cytochrome c oxidase, subunit VIb"/>
    <property type="match status" value="1"/>
</dbReference>
<dbReference type="SUPFAM" id="SSF47694">
    <property type="entry name" value="Cytochrome c oxidase subunit h"/>
    <property type="match status" value="2"/>
</dbReference>
<dbReference type="InParanoid" id="A0A316VGC0"/>
<proteinExistence type="inferred from homology"/>
<evidence type="ECO:0000256" key="1">
    <source>
        <dbReference type="ARBA" id="ARBA00004173"/>
    </source>
</evidence>
<dbReference type="FunCoup" id="A0A316VGC0">
    <property type="interactions" value="14"/>
</dbReference>
<protein>
    <recommendedName>
        <fullName evidence="8">Cytochrome c oxidase, subunit VIb</fullName>
    </recommendedName>
</protein>
<dbReference type="GO" id="GO:0005739">
    <property type="term" value="C:mitochondrion"/>
    <property type="evidence" value="ECO:0007669"/>
    <property type="project" value="UniProtKB-SubCell"/>
</dbReference>
<evidence type="ECO:0000256" key="2">
    <source>
        <dbReference type="ARBA" id="ARBA00006425"/>
    </source>
</evidence>
<dbReference type="EMBL" id="KZ819602">
    <property type="protein sequence ID" value="PWN36632.1"/>
    <property type="molecule type" value="Genomic_DNA"/>
</dbReference>
<dbReference type="RefSeq" id="XP_025356934.1">
    <property type="nucleotide sequence ID" value="XM_025501541.1"/>
</dbReference>
<dbReference type="GeneID" id="37023322"/>
<comment type="similarity">
    <text evidence="2">Belongs to the cytochrome c oxidase subunit 6B family.</text>
</comment>
<keyword evidence="4" id="KW-1015">Disulfide bond</keyword>
<dbReference type="STRING" id="1280837.A0A316VGC0"/>
<evidence type="ECO:0008006" key="8">
    <source>
        <dbReference type="Google" id="ProtNLM"/>
    </source>
</evidence>
<evidence type="ECO:0000256" key="3">
    <source>
        <dbReference type="ARBA" id="ARBA00023128"/>
    </source>
</evidence>